<dbReference type="InterPro" id="IPR037171">
    <property type="entry name" value="NagB/RpiA_transferase-like"/>
</dbReference>
<dbReference type="CDD" id="cd01400">
    <property type="entry name" value="6PGL"/>
    <property type="match status" value="1"/>
</dbReference>
<evidence type="ECO:0000256" key="4">
    <source>
        <dbReference type="ARBA" id="ARBA00010662"/>
    </source>
</evidence>
<name>A0ABR9VTH9_9SYNC</name>
<dbReference type="Gene3D" id="3.40.50.1360">
    <property type="match status" value="1"/>
</dbReference>
<dbReference type="Proteomes" id="UP000658720">
    <property type="component" value="Unassembled WGS sequence"/>
</dbReference>
<dbReference type="NCBIfam" id="TIGR01198">
    <property type="entry name" value="pgl"/>
    <property type="match status" value="1"/>
</dbReference>
<dbReference type="Pfam" id="PF01182">
    <property type="entry name" value="Glucosamine_iso"/>
    <property type="match status" value="1"/>
</dbReference>
<dbReference type="SUPFAM" id="SSF100950">
    <property type="entry name" value="NagB/RpiA/CoA transferase-like"/>
    <property type="match status" value="1"/>
</dbReference>
<comment type="catalytic activity">
    <reaction evidence="1 7">
        <text>6-phospho-D-glucono-1,5-lactone + H2O = 6-phospho-D-gluconate + H(+)</text>
        <dbReference type="Rhea" id="RHEA:12556"/>
        <dbReference type="ChEBI" id="CHEBI:15377"/>
        <dbReference type="ChEBI" id="CHEBI:15378"/>
        <dbReference type="ChEBI" id="CHEBI:57955"/>
        <dbReference type="ChEBI" id="CHEBI:58759"/>
        <dbReference type="EC" id="3.1.1.31"/>
    </reaction>
</comment>
<dbReference type="InterPro" id="IPR005900">
    <property type="entry name" value="6-phosphogluconolactonase_DevB"/>
</dbReference>
<dbReference type="EC" id="3.1.1.31" evidence="5 7"/>
<organism evidence="9 10">
    <name type="scientific">Synechocystis salina LEGE 00031</name>
    <dbReference type="NCBI Taxonomy" id="1828736"/>
    <lineage>
        <taxon>Bacteria</taxon>
        <taxon>Bacillati</taxon>
        <taxon>Cyanobacteriota</taxon>
        <taxon>Cyanophyceae</taxon>
        <taxon>Synechococcales</taxon>
        <taxon>Merismopediaceae</taxon>
        <taxon>Synechocystis</taxon>
    </lineage>
</organism>
<comment type="function">
    <text evidence="2 7">Hydrolysis of 6-phosphogluconolactone to 6-phosphogluconate.</text>
</comment>
<comment type="pathway">
    <text evidence="3 7">Carbohydrate degradation; pentose phosphate pathway; D-ribulose 5-phosphate from D-glucose 6-phosphate (oxidative stage): step 2/3.</text>
</comment>
<evidence type="ECO:0000256" key="7">
    <source>
        <dbReference type="RuleBase" id="RU365095"/>
    </source>
</evidence>
<dbReference type="InterPro" id="IPR006148">
    <property type="entry name" value="Glc/Gal-6P_isomerase"/>
</dbReference>
<proteinExistence type="inferred from homology"/>
<dbReference type="PANTHER" id="PTHR11054">
    <property type="entry name" value="6-PHOSPHOGLUCONOLACTONASE"/>
    <property type="match status" value="1"/>
</dbReference>
<evidence type="ECO:0000256" key="6">
    <source>
        <dbReference type="ARBA" id="ARBA00020337"/>
    </source>
</evidence>
<dbReference type="EMBL" id="JADEVV010000035">
    <property type="protein sequence ID" value="MBE9254653.1"/>
    <property type="molecule type" value="Genomic_DNA"/>
</dbReference>
<evidence type="ECO:0000256" key="2">
    <source>
        <dbReference type="ARBA" id="ARBA00002681"/>
    </source>
</evidence>
<dbReference type="InterPro" id="IPR039104">
    <property type="entry name" value="6PGL"/>
</dbReference>
<comment type="caution">
    <text evidence="9">The sequence shown here is derived from an EMBL/GenBank/DDBJ whole genome shotgun (WGS) entry which is preliminary data.</text>
</comment>
<evidence type="ECO:0000313" key="9">
    <source>
        <dbReference type="EMBL" id="MBE9254653.1"/>
    </source>
</evidence>
<evidence type="ECO:0000313" key="10">
    <source>
        <dbReference type="Proteomes" id="UP000658720"/>
    </source>
</evidence>
<dbReference type="PANTHER" id="PTHR11054:SF0">
    <property type="entry name" value="6-PHOSPHOGLUCONOLACTONASE"/>
    <property type="match status" value="1"/>
</dbReference>
<keyword evidence="7 9" id="KW-0378">Hydrolase</keyword>
<evidence type="ECO:0000259" key="8">
    <source>
        <dbReference type="Pfam" id="PF01182"/>
    </source>
</evidence>
<dbReference type="GO" id="GO:0017057">
    <property type="term" value="F:6-phosphogluconolactonase activity"/>
    <property type="evidence" value="ECO:0007669"/>
    <property type="project" value="UniProtKB-EC"/>
</dbReference>
<keyword evidence="10" id="KW-1185">Reference proteome</keyword>
<feature type="domain" description="Glucosamine/galactosamine-6-phosphate isomerase" evidence="8">
    <location>
        <begin position="11"/>
        <end position="228"/>
    </location>
</feature>
<evidence type="ECO:0000256" key="1">
    <source>
        <dbReference type="ARBA" id="ARBA00000832"/>
    </source>
</evidence>
<reference evidence="9 10" key="1">
    <citation type="submission" date="2020-10" db="EMBL/GenBank/DDBJ databases">
        <authorList>
            <person name="Castelo-Branco R."/>
            <person name="Eusebio N."/>
            <person name="Adriana R."/>
            <person name="Vieira A."/>
            <person name="Brugerolle De Fraissinette N."/>
            <person name="Rezende De Castro R."/>
            <person name="Schneider M.P."/>
            <person name="Vasconcelos V."/>
            <person name="Leao P.N."/>
        </authorList>
    </citation>
    <scope>NUCLEOTIDE SEQUENCE [LARGE SCALE GENOMIC DNA]</scope>
    <source>
        <strain evidence="9 10">LEGE 00031</strain>
    </source>
</reference>
<evidence type="ECO:0000256" key="5">
    <source>
        <dbReference type="ARBA" id="ARBA00013198"/>
    </source>
</evidence>
<protein>
    <recommendedName>
        <fullName evidence="6 7">6-phosphogluconolactonase</fullName>
        <shortName evidence="7">6PGL</shortName>
        <ecNumber evidence="5 7">3.1.1.31</ecNumber>
    </recommendedName>
</protein>
<comment type="similarity">
    <text evidence="4 7">Belongs to the glucosamine/galactosamine-6-phosphate isomerase family. 6-phosphogluconolactonase subfamily.</text>
</comment>
<evidence type="ECO:0000256" key="3">
    <source>
        <dbReference type="ARBA" id="ARBA00004961"/>
    </source>
</evidence>
<sequence length="241" mass="26404">MAPQVDVLINKQILIERALVCVTTRITKAIAERGQGTIALSGGSTPKPLYEALARQALPWEKIHVFWGDERYVPGDHPDSNQRMARLAWLDQVDIPEANIHPMPTAAADPEQDAQAYENELATFFQVEAGHFPAFDLVLLGLGDDGHTASLFPHTPALTVGDRLITVGNKDGQPRLTFTIPLINQARSVVFLVAGASKQQALGEIFALEADPQQYPARYIQPQGELLWLLDQAAGENLRPS</sequence>
<dbReference type="RefSeq" id="WP_194020197.1">
    <property type="nucleotide sequence ID" value="NZ_JADEVV010000035.1"/>
</dbReference>
<accession>A0ABR9VTH9</accession>
<gene>
    <name evidence="7 9" type="primary">pgl</name>
    <name evidence="9" type="ORF">IQ217_12560</name>
</gene>